<feature type="compositionally biased region" description="Polar residues" evidence="1">
    <location>
        <begin position="733"/>
        <end position="744"/>
    </location>
</feature>
<dbReference type="EMBL" id="SWKU01000031">
    <property type="protein sequence ID" value="KAF2995702.1"/>
    <property type="molecule type" value="Genomic_DNA"/>
</dbReference>
<feature type="transmembrane region" description="Helical" evidence="2">
    <location>
        <begin position="1153"/>
        <end position="1178"/>
    </location>
</feature>
<feature type="region of interest" description="Disordered" evidence="1">
    <location>
        <begin position="1"/>
        <end position="190"/>
    </location>
</feature>
<evidence type="ECO:0000313" key="4">
    <source>
        <dbReference type="Proteomes" id="UP000801428"/>
    </source>
</evidence>
<keyword evidence="2" id="KW-1133">Transmembrane helix</keyword>
<feature type="compositionally biased region" description="Pro residues" evidence="1">
    <location>
        <begin position="327"/>
        <end position="337"/>
    </location>
</feature>
<evidence type="ECO:0000313" key="3">
    <source>
        <dbReference type="EMBL" id="KAF2995702.1"/>
    </source>
</evidence>
<dbReference type="Gene3D" id="1.20.58.340">
    <property type="entry name" value="Magnesium transport protein CorA, transmembrane region"/>
    <property type="match status" value="1"/>
</dbReference>
<name>A0A9P4W4L1_CURKU</name>
<feature type="compositionally biased region" description="Basic and acidic residues" evidence="1">
    <location>
        <begin position="129"/>
        <end position="138"/>
    </location>
</feature>
<feature type="region of interest" description="Disordered" evidence="1">
    <location>
        <begin position="727"/>
        <end position="824"/>
    </location>
</feature>
<feature type="compositionally biased region" description="Basic and acidic residues" evidence="1">
    <location>
        <begin position="608"/>
        <end position="633"/>
    </location>
</feature>
<feature type="compositionally biased region" description="Basic and acidic residues" evidence="1">
    <location>
        <begin position="753"/>
        <end position="762"/>
    </location>
</feature>
<keyword evidence="4" id="KW-1185">Reference proteome</keyword>
<feature type="region of interest" description="Disordered" evidence="1">
    <location>
        <begin position="317"/>
        <end position="339"/>
    </location>
</feature>
<feature type="transmembrane region" description="Helical" evidence="2">
    <location>
        <begin position="1078"/>
        <end position="1097"/>
    </location>
</feature>
<comment type="caution">
    <text evidence="3">The sequence shown here is derived from an EMBL/GenBank/DDBJ whole genome shotgun (WGS) entry which is preliminary data.</text>
</comment>
<feature type="compositionally biased region" description="Pro residues" evidence="1">
    <location>
        <begin position="643"/>
        <end position="653"/>
    </location>
</feature>
<feature type="compositionally biased region" description="Pro residues" evidence="1">
    <location>
        <begin position="280"/>
        <end position="290"/>
    </location>
</feature>
<proteinExistence type="predicted"/>
<reference evidence="3" key="1">
    <citation type="submission" date="2019-04" db="EMBL/GenBank/DDBJ databases">
        <title>Sequencing of skin fungus with MAO and IRED activity.</title>
        <authorList>
            <person name="Marsaioli A.J."/>
            <person name="Bonatto J.M.C."/>
            <person name="Reis Junior O."/>
        </authorList>
    </citation>
    <scope>NUCLEOTIDE SEQUENCE</scope>
    <source>
        <strain evidence="3">30M1</strain>
    </source>
</reference>
<gene>
    <name evidence="3" type="ORF">E8E13_003855</name>
</gene>
<feature type="region of interest" description="Disordered" evidence="1">
    <location>
        <begin position="245"/>
        <end position="303"/>
    </location>
</feature>
<dbReference type="OrthoDB" id="3695578at2759"/>
<feature type="region of interest" description="Disordered" evidence="1">
    <location>
        <begin position="590"/>
        <end position="709"/>
    </location>
</feature>
<keyword evidence="2" id="KW-0472">Membrane</keyword>
<evidence type="ECO:0000256" key="1">
    <source>
        <dbReference type="SAM" id="MobiDB-lite"/>
    </source>
</evidence>
<organism evidence="3 4">
    <name type="scientific">Curvularia kusanoi</name>
    <name type="common">Cochliobolus kusanoi</name>
    <dbReference type="NCBI Taxonomy" id="90978"/>
    <lineage>
        <taxon>Eukaryota</taxon>
        <taxon>Fungi</taxon>
        <taxon>Dikarya</taxon>
        <taxon>Ascomycota</taxon>
        <taxon>Pezizomycotina</taxon>
        <taxon>Dothideomycetes</taxon>
        <taxon>Pleosporomycetidae</taxon>
        <taxon>Pleosporales</taxon>
        <taxon>Pleosporineae</taxon>
        <taxon>Pleosporaceae</taxon>
        <taxon>Curvularia</taxon>
    </lineage>
</organism>
<feature type="region of interest" description="Disordered" evidence="1">
    <location>
        <begin position="1234"/>
        <end position="1274"/>
    </location>
</feature>
<accession>A0A9P4W4L1</accession>
<dbReference type="AlphaFoldDB" id="A0A9P4W4L1"/>
<feature type="compositionally biased region" description="Polar residues" evidence="1">
    <location>
        <begin position="1265"/>
        <end position="1274"/>
    </location>
</feature>
<feature type="transmembrane region" description="Helical" evidence="2">
    <location>
        <begin position="1184"/>
        <end position="1207"/>
    </location>
</feature>
<sequence>MDETHPISRVLSHENTTAGAEEYQSARYTAEVVPQASSTGEDEPSSSYVAPATQHLATVEAVSEDWSDWSGLDISKTQNLDPNTGREASESGRSVPTLIIAGDERSASTSKLQPSPNRGPSITVDFEIEERPFDDHTRSLTPRQSQHRKHKTSLTDSEEEQGVVLGEYSSTASQQDIPPDGDQRDSLYDLSLYASDLSRNGEASDDDSVGDSNALSEAGISLPASVVFSHVSSLERTVESRLSLPAGKPLEHLPNLHQHQRVQSAEDDDRYPGSAEVPTRNPPRLPPPPDSNDQESIEPLRKRTSSWKKYLVPAAFKARRRRTRTSSPPPRRAPTPKPTFADVEAYRSSVKELAPRFKTFENVALRDTRHAGGCRIVYYDLLYGQEDSEPMRREVVEHRNLQPSYPKFRSQLRGVTDDCLQRIILVEDLSPLLINMLGATFQIPPHVFEQHLDRSGYSKKIESRDNKVAWQARSSAQGYSSITWYRPVLPLIPLTTRIRENLLSGQRTKVRCPVEACDDDDHYISTVANIWRNRLDLCPDPGLYHKQSKTEYPVGWEEKATTWIHDFDGCVFLIILLDPLPVVAFEGKEAQERPASNVGPNYLSPHNRRPEQKRTVSNDRKHQNVSDWIKDSTFEPPVSNATVPPPPPPPLPPTTRHEQNFGNFEPAPHTRPRLPPHSLHVGQLAEEPRNLDKPTATVKSGPIDQPYPQATHSSHRVLMIEGPSQVTEHVVSGSAQGADSSTTPPREPVIETELDKVTHTSDSRLLVDGTDELGRISERSPPRPHSPNSPKRPNVRFVDPLRSQTPVRSEATPSYRKREEVPAYQTREAAPSYQIGGGAPSYQTREEVPRFEGRVQYEAIHEQLVLFESMRARASSTVWGQGTFDSRHVHKYIKSQRTPQSTLEEFEYFRRLPRRRGNMHYDPLQALFRAMHDDTNSLIEIIRTSLQTIRKGTLDEDLMQKRVKFWRGLMHELNFSLGVLEAELREFEQFAKEAFVMRPGSSCAHLAQATRQALRGCLSLVDSSSQSLLAEMQIADSRRGIIETESVSKLTELAFVFIPLSFCASLFSMQIHELDGGVPVYVFILVAIGFVLMAYIVRLTIRSSRLIEYKIETMNRIREESYLQHDESVPTHVAMAWFGHAARASISKNLASFVAILAPGVVLLAVLAAIISPIIFLWQRQIDSGFSAVITVLVLSFDAVLFVPIFIELKDAGSIRFDPRDRLRSIQQYFEDNRRKKEKAKKNRKRKANGDLEALAEESTASSANQSHWHSSRR</sequence>
<feature type="compositionally biased region" description="Basic and acidic residues" evidence="1">
    <location>
        <begin position="772"/>
        <end position="781"/>
    </location>
</feature>
<protein>
    <submittedName>
        <fullName evidence="3">Uncharacterized protein</fullName>
    </submittedName>
</protein>
<feature type="compositionally biased region" description="Basic residues" evidence="1">
    <location>
        <begin position="1236"/>
        <end position="1247"/>
    </location>
</feature>
<keyword evidence="2" id="KW-0812">Transmembrane</keyword>
<dbReference type="Proteomes" id="UP000801428">
    <property type="component" value="Unassembled WGS sequence"/>
</dbReference>
<evidence type="ECO:0000256" key="2">
    <source>
        <dbReference type="SAM" id="Phobius"/>
    </source>
</evidence>
<feature type="compositionally biased region" description="Polar residues" evidence="1">
    <location>
        <begin position="107"/>
        <end position="120"/>
    </location>
</feature>